<evidence type="ECO:0000313" key="4">
    <source>
        <dbReference type="Proteomes" id="UP001177769"/>
    </source>
</evidence>
<name>A0AA95NJJ9_9BURK</name>
<dbReference type="AlphaFoldDB" id="A0AA95NJJ9"/>
<feature type="domain" description="Ice-binding protein C-terminal" evidence="2">
    <location>
        <begin position="240"/>
        <end position="264"/>
    </location>
</feature>
<accession>A0AA95NJJ9</accession>
<dbReference type="KEGG" id="pais:PFX98_17625"/>
<evidence type="ECO:0000259" key="2">
    <source>
        <dbReference type="Pfam" id="PF07589"/>
    </source>
</evidence>
<feature type="chain" id="PRO_5041670916" evidence="1">
    <location>
        <begin position="27"/>
        <end position="267"/>
    </location>
</feature>
<dbReference type="NCBIfam" id="TIGR02595">
    <property type="entry name" value="PEP_CTERM"/>
    <property type="match status" value="1"/>
</dbReference>
<feature type="signal peptide" evidence="1">
    <location>
        <begin position="1"/>
        <end position="26"/>
    </location>
</feature>
<evidence type="ECO:0000256" key="1">
    <source>
        <dbReference type="SAM" id="SignalP"/>
    </source>
</evidence>
<keyword evidence="1" id="KW-0732">Signal</keyword>
<dbReference type="Proteomes" id="UP001177769">
    <property type="component" value="Chromosome"/>
</dbReference>
<organism evidence="3 4">
    <name type="scientific">Paucibacter sediminis</name>
    <dbReference type="NCBI Taxonomy" id="3019553"/>
    <lineage>
        <taxon>Bacteria</taxon>
        <taxon>Pseudomonadati</taxon>
        <taxon>Pseudomonadota</taxon>
        <taxon>Betaproteobacteria</taxon>
        <taxon>Burkholderiales</taxon>
        <taxon>Sphaerotilaceae</taxon>
        <taxon>Roseateles</taxon>
    </lineage>
</organism>
<reference evidence="3" key="1">
    <citation type="submission" date="2023-01" db="EMBL/GenBank/DDBJ databases">
        <title>Whole genome sequence of Paucibacter sp. S2-9 isolated from pond sediment.</title>
        <authorList>
            <person name="Jung J.Y."/>
        </authorList>
    </citation>
    <scope>NUCLEOTIDE SEQUENCE</scope>
    <source>
        <strain evidence="3">S2-9</strain>
    </source>
</reference>
<dbReference type="RefSeq" id="WP_285231795.1">
    <property type="nucleotide sequence ID" value="NZ_CP116346.1"/>
</dbReference>
<dbReference type="EMBL" id="CP116346">
    <property type="protein sequence ID" value="WIT10721.1"/>
    <property type="molecule type" value="Genomic_DNA"/>
</dbReference>
<gene>
    <name evidence="3" type="ORF">PFX98_17625</name>
</gene>
<dbReference type="InterPro" id="IPR013424">
    <property type="entry name" value="Ice-binding_C"/>
</dbReference>
<dbReference type="Pfam" id="PF07589">
    <property type="entry name" value="PEP-CTERM"/>
    <property type="match status" value="1"/>
</dbReference>
<protein>
    <submittedName>
        <fullName evidence="3">PEP-CTERM sorting domain-containing protein</fullName>
    </submittedName>
</protein>
<proteinExistence type="predicted"/>
<keyword evidence="4" id="KW-1185">Reference proteome</keyword>
<sequence length="267" mass="27239">MLNFKPTVALSALAAAAMLAAAPAQAAITVSSGAFNYAQSFDSLATTGTTVVWANDSTLPGWSLFNTNLTAVTAYLADDGTSNAGKFRSFGAAGSTERALGGVGSGSLSGWIAVAFDNATGHDLSGFKIGFDGEQWRNGGNTTLAAQNMVLQYGFGSSFATVANWVTPGGNFDWTSVVNTATAGKVDGNAAGLQAARGGVVNTSWAAGSTLWVRWAENNDAGNDHGLAIDNLSLSVIAPAVPEPSTYALLLAGLGTVGFMARRRRSN</sequence>
<evidence type="ECO:0000313" key="3">
    <source>
        <dbReference type="EMBL" id="WIT10721.1"/>
    </source>
</evidence>